<organism evidence="2 3">
    <name type="scientific">Sorangium cellulosum</name>
    <name type="common">Polyangium cellulosum</name>
    <dbReference type="NCBI Taxonomy" id="56"/>
    <lineage>
        <taxon>Bacteria</taxon>
        <taxon>Pseudomonadati</taxon>
        <taxon>Myxococcota</taxon>
        <taxon>Polyangia</taxon>
        <taxon>Polyangiales</taxon>
        <taxon>Polyangiaceae</taxon>
        <taxon>Sorangium</taxon>
    </lineage>
</organism>
<proteinExistence type="predicted"/>
<feature type="region of interest" description="Disordered" evidence="1">
    <location>
        <begin position="186"/>
        <end position="211"/>
    </location>
</feature>
<gene>
    <name evidence="2" type="ORF">SOCEGT47_007630</name>
</gene>
<dbReference type="OrthoDB" id="9822044at2"/>
<feature type="compositionally biased region" description="Low complexity" evidence="1">
    <location>
        <begin position="689"/>
        <end position="706"/>
    </location>
</feature>
<name>A0A4P2PU68_SORCE</name>
<evidence type="ECO:0000313" key="3">
    <source>
        <dbReference type="Proteomes" id="UP000295781"/>
    </source>
</evidence>
<feature type="region of interest" description="Disordered" evidence="1">
    <location>
        <begin position="367"/>
        <end position="389"/>
    </location>
</feature>
<feature type="region of interest" description="Disordered" evidence="1">
    <location>
        <begin position="671"/>
        <end position="724"/>
    </location>
</feature>
<dbReference type="AlphaFoldDB" id="A0A4P2PU68"/>
<evidence type="ECO:0000313" key="2">
    <source>
        <dbReference type="EMBL" id="AUX20295.1"/>
    </source>
</evidence>
<feature type="compositionally biased region" description="Low complexity" evidence="1">
    <location>
        <begin position="522"/>
        <end position="531"/>
    </location>
</feature>
<feature type="region of interest" description="Disordered" evidence="1">
    <location>
        <begin position="511"/>
        <end position="531"/>
    </location>
</feature>
<dbReference type="Proteomes" id="UP000295781">
    <property type="component" value="Chromosome"/>
</dbReference>
<evidence type="ECO:0000256" key="1">
    <source>
        <dbReference type="SAM" id="MobiDB-lite"/>
    </source>
</evidence>
<reference evidence="2 3" key="1">
    <citation type="submission" date="2015-09" db="EMBL/GenBank/DDBJ databases">
        <title>Sorangium comparison.</title>
        <authorList>
            <person name="Zaburannyi N."/>
            <person name="Bunk B."/>
            <person name="Overmann J."/>
            <person name="Mueller R."/>
        </authorList>
    </citation>
    <scope>NUCLEOTIDE SEQUENCE [LARGE SCALE GENOMIC DNA]</scope>
    <source>
        <strain evidence="2 3">So ceGT47</strain>
    </source>
</reference>
<dbReference type="RefSeq" id="WP_129345368.1">
    <property type="nucleotide sequence ID" value="NZ_CP012670.1"/>
</dbReference>
<dbReference type="EMBL" id="CP012670">
    <property type="protein sequence ID" value="AUX20295.1"/>
    <property type="molecule type" value="Genomic_DNA"/>
</dbReference>
<accession>A0A4P2PU68</accession>
<protein>
    <submittedName>
        <fullName evidence="2">Uncharacterized protein</fullName>
    </submittedName>
</protein>
<sequence>MNGTARRIVKDAFRAALGKATAARGGDPEIAAAACAVLERLAGRATATLVAREDTERWAVLDGVIEALCARGATVVIWPIGRRWGTALPLGGLEALVAALAVVEPAFESGQGPGTSEDLAHEARLRLSGEALRARDIVLIVDAAEDAVGFSPRAILEEAASEGGARVLCSGREGAGDEDAVLLRREGTGGQRGETGEQAAGGGSLKEEQAAGGEDLAELVPAVALALAPAPIPVLAAVTGGAPARIAAHLAEVAGERGPLCVEDGGISYGQSGWRAAVEAALPPAERGRVHAAFAEAASRAARGAPGSEERVYWAACRAGHLELSGAPWTAFVDLVDPAWEALCAAAQAPSRGRIEDARSARRAAQRAAAGALERRKAPAGASATGRAQVDAGERARASAFAVRAALVESSLRARRWGTEGPLADSAAAAQLLASWAELAPAGARERLSALSREVARREPRAAQAMLAAAAVSPGRERAALVDEALRCLPDEPAERLEALAAAAGMLAGEAPGAAGEGTSAGGSPAEGTSAEGALDEALGQVLSLVSAALLGAFQRAIARWRASLCARAADRVGTEHPLRRSILALLAPRLGEPARSAWADRVARDALAALSSGRSWDAAVYEDLRRVAPFLSLDVALEVNAQRERMDAPGARRVSPALIERLRSLGAPVDEAATSGARRGAQGKRKGAGAAAPARAPLGRGEAAESATGVGATGEARGPEEAEARAAEALGIHGPDRMAALAQAALALPPERAAALAELAVCAAEEEPPADGWGYFLLAQLGGALSPERAAQVLGWLLDSLTGAPLRADMLWTGDGDDLRRIGPLLLRIGGEGLLVDAGQSVAEITARYA</sequence>
<feature type="compositionally biased region" description="Gly residues" evidence="1">
    <location>
        <begin position="188"/>
        <end position="204"/>
    </location>
</feature>